<keyword evidence="2" id="KW-1185">Reference proteome</keyword>
<protein>
    <submittedName>
        <fullName evidence="1">Uncharacterized protein</fullName>
    </submittedName>
</protein>
<dbReference type="RefSeq" id="WP_152378647.1">
    <property type="nucleotide sequence ID" value="NZ_CP045297.1"/>
</dbReference>
<dbReference type="EMBL" id="JAUSWA010000046">
    <property type="protein sequence ID" value="MDQ0496886.1"/>
    <property type="molecule type" value="Genomic_DNA"/>
</dbReference>
<comment type="caution">
    <text evidence="1">The sequence shown here is derived from an EMBL/GenBank/DDBJ whole genome shotgun (WGS) entry which is preliminary data.</text>
</comment>
<evidence type="ECO:0000313" key="2">
    <source>
        <dbReference type="Proteomes" id="UP001242811"/>
    </source>
</evidence>
<gene>
    <name evidence="1" type="ORF">QOZ95_005086</name>
</gene>
<accession>A0ABU0L6K7</accession>
<proteinExistence type="predicted"/>
<reference evidence="1 2" key="1">
    <citation type="submission" date="2023-07" db="EMBL/GenBank/DDBJ databases">
        <title>Genomic Encyclopedia of Type Strains, Phase IV (KMG-IV): sequencing the most valuable type-strain genomes for metagenomic binning, comparative biology and taxonomic classification.</title>
        <authorList>
            <person name="Goeker M."/>
        </authorList>
    </citation>
    <scope>NUCLEOTIDE SEQUENCE [LARGE SCALE GENOMIC DNA]</scope>
    <source>
        <strain evidence="1 2">DSM 14914</strain>
    </source>
</reference>
<sequence>MSRATVQVPNELKGKLTTLQSEFKTKTQYEVIEKLIQSHTDFQKYKQEQKQEKLRIEKMVLEIGEEYKIKFAEFKDDLGLEKNSSVLEFLFHHYENSPKLDKSTFALYRSLS</sequence>
<name>A0ABU0L6K7_9BACL</name>
<organism evidence="1 2">
    <name type="scientific">Paenibacillus brasilensis</name>
    <dbReference type="NCBI Taxonomy" id="128574"/>
    <lineage>
        <taxon>Bacteria</taxon>
        <taxon>Bacillati</taxon>
        <taxon>Bacillota</taxon>
        <taxon>Bacilli</taxon>
        <taxon>Bacillales</taxon>
        <taxon>Paenibacillaceae</taxon>
        <taxon>Paenibacillus</taxon>
    </lineage>
</organism>
<evidence type="ECO:0000313" key="1">
    <source>
        <dbReference type="EMBL" id="MDQ0496886.1"/>
    </source>
</evidence>
<dbReference type="Proteomes" id="UP001242811">
    <property type="component" value="Unassembled WGS sequence"/>
</dbReference>